<gene>
    <name evidence="2" type="ORF">DY000_02043107</name>
</gene>
<feature type="compositionally biased region" description="Basic and acidic residues" evidence="1">
    <location>
        <begin position="63"/>
        <end position="73"/>
    </location>
</feature>
<comment type="caution">
    <text evidence="2">The sequence shown here is derived from an EMBL/GenBank/DDBJ whole genome shotgun (WGS) entry which is preliminary data.</text>
</comment>
<reference evidence="2 3" key="1">
    <citation type="journal article" date="2020" name="BMC Genomics">
        <title>Intraspecific diversification of the crop wild relative Brassica cretica Lam. using demographic model selection.</title>
        <authorList>
            <person name="Kioukis A."/>
            <person name="Michalopoulou V.A."/>
            <person name="Briers L."/>
            <person name="Pirintsos S."/>
            <person name="Studholme D.J."/>
            <person name="Pavlidis P."/>
            <person name="Sarris P.F."/>
        </authorList>
    </citation>
    <scope>NUCLEOTIDE SEQUENCE [LARGE SCALE GENOMIC DNA]</scope>
    <source>
        <strain evidence="3">cv. PFS-1207/04</strain>
    </source>
</reference>
<feature type="compositionally biased region" description="Basic and acidic residues" evidence="1">
    <location>
        <begin position="36"/>
        <end position="54"/>
    </location>
</feature>
<accession>A0ABQ7BDU6</accession>
<evidence type="ECO:0000313" key="3">
    <source>
        <dbReference type="Proteomes" id="UP000266723"/>
    </source>
</evidence>
<feature type="region of interest" description="Disordered" evidence="1">
    <location>
        <begin position="36"/>
        <end position="73"/>
    </location>
</feature>
<keyword evidence="3" id="KW-1185">Reference proteome</keyword>
<protein>
    <submittedName>
        <fullName evidence="2">Uncharacterized protein</fullName>
    </submittedName>
</protein>
<evidence type="ECO:0000256" key="1">
    <source>
        <dbReference type="SAM" id="MobiDB-lite"/>
    </source>
</evidence>
<dbReference type="Proteomes" id="UP000266723">
    <property type="component" value="Unassembled WGS sequence"/>
</dbReference>
<dbReference type="EMBL" id="QGKV02001507">
    <property type="protein sequence ID" value="KAF3530667.1"/>
    <property type="molecule type" value="Genomic_DNA"/>
</dbReference>
<organism evidence="2 3">
    <name type="scientific">Brassica cretica</name>
    <name type="common">Mustard</name>
    <dbReference type="NCBI Taxonomy" id="69181"/>
    <lineage>
        <taxon>Eukaryota</taxon>
        <taxon>Viridiplantae</taxon>
        <taxon>Streptophyta</taxon>
        <taxon>Embryophyta</taxon>
        <taxon>Tracheophyta</taxon>
        <taxon>Spermatophyta</taxon>
        <taxon>Magnoliopsida</taxon>
        <taxon>eudicotyledons</taxon>
        <taxon>Gunneridae</taxon>
        <taxon>Pentapetalae</taxon>
        <taxon>rosids</taxon>
        <taxon>malvids</taxon>
        <taxon>Brassicales</taxon>
        <taxon>Brassicaceae</taxon>
        <taxon>Brassiceae</taxon>
        <taxon>Brassica</taxon>
    </lineage>
</organism>
<proteinExistence type="predicted"/>
<evidence type="ECO:0000313" key="2">
    <source>
        <dbReference type="EMBL" id="KAF3530667.1"/>
    </source>
</evidence>
<feature type="region of interest" description="Disordered" evidence="1">
    <location>
        <begin position="1"/>
        <end position="20"/>
    </location>
</feature>
<sequence>MQVAPSPSGTSNRSRRYSRSRATVDGWLRYQSSDKAVDDGTVKERRGTTTKEGKGLWQRHGRSRDGRTPDPKEDLVSFSLNKQRWLCLIYTRQLLVRAE</sequence>
<name>A0ABQ7BDU6_BRACR</name>